<reference evidence="8" key="4">
    <citation type="submission" date="2019-03" db="UniProtKB">
        <authorList>
            <consortium name="EnsemblPlants"/>
        </authorList>
    </citation>
    <scope>IDENTIFICATION</scope>
</reference>
<evidence type="ECO:0000256" key="3">
    <source>
        <dbReference type="ARBA" id="ARBA00022989"/>
    </source>
</evidence>
<dbReference type="PROSITE" id="PS50922">
    <property type="entry name" value="TLC"/>
    <property type="match status" value="1"/>
</dbReference>
<name>A0A453FT78_AEGTS</name>
<sequence>PMQKLEWNNRGFSTVHALVAAAVSFYLVMISGLFSVDVNGIIIDRKSWLSDSMFGVSIGYFLTDLTMILWHFPSLGGKEFVSITVIYCVKKINVRCFLTDQELFLSNSVPALASRTFHVCNLSCFVQWESTHVHTHGPLH</sequence>
<evidence type="ECO:0000256" key="5">
    <source>
        <dbReference type="PROSITE-ProRule" id="PRU00205"/>
    </source>
</evidence>
<dbReference type="AlphaFoldDB" id="A0A453FT78"/>
<protein>
    <recommendedName>
        <fullName evidence="7">TLC domain-containing protein</fullName>
    </recommendedName>
</protein>
<dbReference type="PANTHER" id="PTHR13439">
    <property type="entry name" value="CT120 PROTEIN"/>
    <property type="match status" value="1"/>
</dbReference>
<dbReference type="EnsemblPlants" id="AET3Gv20770300.2">
    <property type="protein sequence ID" value="AET3Gv20770300.2"/>
    <property type="gene ID" value="AET3Gv20770300"/>
</dbReference>
<comment type="subcellular location">
    <subcellularLocation>
        <location evidence="1">Membrane</location>
        <topology evidence="1">Multi-pass membrane protein</topology>
    </subcellularLocation>
</comment>
<feature type="domain" description="TLC" evidence="7">
    <location>
        <begin position="2"/>
        <end position="140"/>
    </location>
</feature>
<keyword evidence="2 5" id="KW-0812">Transmembrane</keyword>
<dbReference type="Proteomes" id="UP000015105">
    <property type="component" value="Chromosome 3D"/>
</dbReference>
<proteinExistence type="predicted"/>
<keyword evidence="4 5" id="KW-0472">Membrane</keyword>
<dbReference type="GO" id="GO:0005783">
    <property type="term" value="C:endoplasmic reticulum"/>
    <property type="evidence" value="ECO:0007669"/>
    <property type="project" value="TreeGrafter"/>
</dbReference>
<feature type="transmembrane region" description="Helical" evidence="6">
    <location>
        <begin position="12"/>
        <end position="34"/>
    </location>
</feature>
<evidence type="ECO:0000256" key="2">
    <source>
        <dbReference type="ARBA" id="ARBA00022692"/>
    </source>
</evidence>
<dbReference type="InterPro" id="IPR006634">
    <property type="entry name" value="TLC-dom"/>
</dbReference>
<accession>A0A453FT78</accession>
<reference evidence="9" key="2">
    <citation type="journal article" date="2017" name="Nat. Plants">
        <title>The Aegilops tauschii genome reveals multiple impacts of transposons.</title>
        <authorList>
            <person name="Zhao G."/>
            <person name="Zou C."/>
            <person name="Li K."/>
            <person name="Wang K."/>
            <person name="Li T."/>
            <person name="Gao L."/>
            <person name="Zhang X."/>
            <person name="Wang H."/>
            <person name="Yang Z."/>
            <person name="Liu X."/>
            <person name="Jiang W."/>
            <person name="Mao L."/>
            <person name="Kong X."/>
            <person name="Jiao Y."/>
            <person name="Jia J."/>
        </authorList>
    </citation>
    <scope>NUCLEOTIDE SEQUENCE [LARGE SCALE GENOMIC DNA]</scope>
    <source>
        <strain evidence="9">cv. AL8/78</strain>
    </source>
</reference>
<evidence type="ECO:0000256" key="4">
    <source>
        <dbReference type="ARBA" id="ARBA00023136"/>
    </source>
</evidence>
<dbReference type="Gramene" id="AET3Gv20770300.2">
    <property type="protein sequence ID" value="AET3Gv20770300.2"/>
    <property type="gene ID" value="AET3Gv20770300"/>
</dbReference>
<evidence type="ECO:0000256" key="6">
    <source>
        <dbReference type="SAM" id="Phobius"/>
    </source>
</evidence>
<evidence type="ECO:0000259" key="7">
    <source>
        <dbReference type="PROSITE" id="PS50922"/>
    </source>
</evidence>
<reference evidence="8" key="3">
    <citation type="journal article" date="2017" name="Nature">
        <title>Genome sequence of the progenitor of the wheat D genome Aegilops tauschii.</title>
        <authorList>
            <person name="Luo M.C."/>
            <person name="Gu Y.Q."/>
            <person name="Puiu D."/>
            <person name="Wang H."/>
            <person name="Twardziok S.O."/>
            <person name="Deal K.R."/>
            <person name="Huo N."/>
            <person name="Zhu T."/>
            <person name="Wang L."/>
            <person name="Wang Y."/>
            <person name="McGuire P.E."/>
            <person name="Liu S."/>
            <person name="Long H."/>
            <person name="Ramasamy R.K."/>
            <person name="Rodriguez J.C."/>
            <person name="Van S.L."/>
            <person name="Yuan L."/>
            <person name="Wang Z."/>
            <person name="Xia Z."/>
            <person name="Xiao L."/>
            <person name="Anderson O.D."/>
            <person name="Ouyang S."/>
            <person name="Liang Y."/>
            <person name="Zimin A.V."/>
            <person name="Pertea G."/>
            <person name="Qi P."/>
            <person name="Bennetzen J.L."/>
            <person name="Dai X."/>
            <person name="Dawson M.W."/>
            <person name="Muller H.G."/>
            <person name="Kugler K."/>
            <person name="Rivarola-Duarte L."/>
            <person name="Spannagl M."/>
            <person name="Mayer K.F.X."/>
            <person name="Lu F.H."/>
            <person name="Bevan M.W."/>
            <person name="Leroy P."/>
            <person name="Li P."/>
            <person name="You F.M."/>
            <person name="Sun Q."/>
            <person name="Liu Z."/>
            <person name="Lyons E."/>
            <person name="Wicker T."/>
            <person name="Salzberg S.L."/>
            <person name="Devos K.M."/>
            <person name="Dvorak J."/>
        </authorList>
    </citation>
    <scope>NUCLEOTIDE SEQUENCE [LARGE SCALE GENOMIC DNA]</scope>
    <source>
        <strain evidence="8">cv. AL8/78</strain>
    </source>
</reference>
<evidence type="ECO:0000313" key="9">
    <source>
        <dbReference type="Proteomes" id="UP000015105"/>
    </source>
</evidence>
<organism evidence="8 9">
    <name type="scientific">Aegilops tauschii subsp. strangulata</name>
    <name type="common">Goatgrass</name>
    <dbReference type="NCBI Taxonomy" id="200361"/>
    <lineage>
        <taxon>Eukaryota</taxon>
        <taxon>Viridiplantae</taxon>
        <taxon>Streptophyta</taxon>
        <taxon>Embryophyta</taxon>
        <taxon>Tracheophyta</taxon>
        <taxon>Spermatophyta</taxon>
        <taxon>Magnoliopsida</taxon>
        <taxon>Liliopsida</taxon>
        <taxon>Poales</taxon>
        <taxon>Poaceae</taxon>
        <taxon>BOP clade</taxon>
        <taxon>Pooideae</taxon>
        <taxon>Triticodae</taxon>
        <taxon>Triticeae</taxon>
        <taxon>Triticinae</taxon>
        <taxon>Aegilops</taxon>
    </lineage>
</organism>
<evidence type="ECO:0000313" key="8">
    <source>
        <dbReference type="EnsemblPlants" id="AET3Gv20770300.2"/>
    </source>
</evidence>
<dbReference type="InterPro" id="IPR050846">
    <property type="entry name" value="TLCD"/>
</dbReference>
<reference evidence="9" key="1">
    <citation type="journal article" date="2014" name="Science">
        <title>Ancient hybridizations among the ancestral genomes of bread wheat.</title>
        <authorList>
            <consortium name="International Wheat Genome Sequencing Consortium,"/>
            <person name="Marcussen T."/>
            <person name="Sandve S.R."/>
            <person name="Heier L."/>
            <person name="Spannagl M."/>
            <person name="Pfeifer M."/>
            <person name="Jakobsen K.S."/>
            <person name="Wulff B.B."/>
            <person name="Steuernagel B."/>
            <person name="Mayer K.F."/>
            <person name="Olsen O.A."/>
        </authorList>
    </citation>
    <scope>NUCLEOTIDE SEQUENCE [LARGE SCALE GENOMIC DNA]</scope>
    <source>
        <strain evidence="9">cv. AL8/78</strain>
    </source>
</reference>
<dbReference type="PANTHER" id="PTHR13439:SF0">
    <property type="entry name" value="TOPOISOMERASE I DAMAGE AFFECTED PROTEIN 4"/>
    <property type="match status" value="1"/>
</dbReference>
<dbReference type="GO" id="GO:0055088">
    <property type="term" value="P:lipid homeostasis"/>
    <property type="evidence" value="ECO:0007669"/>
    <property type="project" value="TreeGrafter"/>
</dbReference>
<evidence type="ECO:0000256" key="1">
    <source>
        <dbReference type="ARBA" id="ARBA00004141"/>
    </source>
</evidence>
<keyword evidence="3 6" id="KW-1133">Transmembrane helix</keyword>
<dbReference type="GO" id="GO:0016020">
    <property type="term" value="C:membrane"/>
    <property type="evidence" value="ECO:0007669"/>
    <property type="project" value="UniProtKB-SubCell"/>
</dbReference>
<keyword evidence="9" id="KW-1185">Reference proteome</keyword>
<dbReference type="Pfam" id="PF03798">
    <property type="entry name" value="TRAM_LAG1_CLN8"/>
    <property type="match status" value="1"/>
</dbReference>
<reference evidence="8" key="5">
    <citation type="journal article" date="2021" name="G3 (Bethesda)">
        <title>Aegilops tauschii genome assembly Aet v5.0 features greater sequence contiguity and improved annotation.</title>
        <authorList>
            <person name="Wang L."/>
            <person name="Zhu T."/>
            <person name="Rodriguez J.C."/>
            <person name="Deal K.R."/>
            <person name="Dubcovsky J."/>
            <person name="McGuire P.E."/>
            <person name="Lux T."/>
            <person name="Spannagl M."/>
            <person name="Mayer K.F.X."/>
            <person name="Baldrich P."/>
            <person name="Meyers B.C."/>
            <person name="Huo N."/>
            <person name="Gu Y.Q."/>
            <person name="Zhou H."/>
            <person name="Devos K.M."/>
            <person name="Bennetzen J.L."/>
            <person name="Unver T."/>
            <person name="Budak H."/>
            <person name="Gulick P.J."/>
            <person name="Galiba G."/>
            <person name="Kalapos B."/>
            <person name="Nelson D.R."/>
            <person name="Li P."/>
            <person name="You F.M."/>
            <person name="Luo M.C."/>
            <person name="Dvorak J."/>
        </authorList>
    </citation>
    <scope>NUCLEOTIDE SEQUENCE [LARGE SCALE GENOMIC DNA]</scope>
    <source>
        <strain evidence="8">cv. AL8/78</strain>
    </source>
</reference>